<dbReference type="Gene3D" id="3.40.800.10">
    <property type="entry name" value="Ureohydrolase domain"/>
    <property type="match status" value="1"/>
</dbReference>
<dbReference type="PROSITE" id="PS51409">
    <property type="entry name" value="ARGINASE_2"/>
    <property type="match status" value="1"/>
</dbReference>
<sequence length="283" mass="31249">MPNIQFLGSSSTEILPGKPVLLGCPLDLTATFRSGSDLAPEAIRIASDSIETYSPLLDMDLLDVEFIDAGDADVSGSSVGKALDSIEKTAAELLRKGARLVTLGGEHTITLPLIKALERIHPDIVLLHADAHTDLRDQYEGSSLNHATVIKRITEIIGPRRLIQMGIRSGTREEFSWMRENGTLMKWDSSSSRELYRRIDGRPLYFTLDLDVLDPACLHATGNPEPGGWFYQDMERLFELLLETRMVAADVVELNPKLDPSQMGAITASKIVRELLLIVGQNR</sequence>
<dbReference type="EC" id="3.5.3.11" evidence="5"/>
<gene>
    <name evidence="5" type="primary">speB</name>
    <name evidence="5" type="ORF">HY912_02785</name>
</gene>
<proteinExistence type="inferred from homology"/>
<dbReference type="EMBL" id="JACRDE010000083">
    <property type="protein sequence ID" value="MBI5248397.1"/>
    <property type="molecule type" value="Genomic_DNA"/>
</dbReference>
<dbReference type="Pfam" id="PF00491">
    <property type="entry name" value="Arginase"/>
    <property type="match status" value="1"/>
</dbReference>
<dbReference type="InterPro" id="IPR005925">
    <property type="entry name" value="Agmatinase-rel"/>
</dbReference>
<dbReference type="PANTHER" id="PTHR11358:SF26">
    <property type="entry name" value="GUANIDINO ACID HYDROLASE, MITOCHONDRIAL"/>
    <property type="match status" value="1"/>
</dbReference>
<evidence type="ECO:0000313" key="6">
    <source>
        <dbReference type="Proteomes" id="UP000807825"/>
    </source>
</evidence>
<keyword evidence="2 4" id="KW-0479">Metal-binding</keyword>
<dbReference type="NCBIfam" id="TIGR01230">
    <property type="entry name" value="agmatinase"/>
    <property type="match status" value="1"/>
</dbReference>
<organism evidence="5 6">
    <name type="scientific">Desulfomonile tiedjei</name>
    <dbReference type="NCBI Taxonomy" id="2358"/>
    <lineage>
        <taxon>Bacteria</taxon>
        <taxon>Pseudomonadati</taxon>
        <taxon>Thermodesulfobacteriota</taxon>
        <taxon>Desulfomonilia</taxon>
        <taxon>Desulfomonilales</taxon>
        <taxon>Desulfomonilaceae</taxon>
        <taxon>Desulfomonile</taxon>
    </lineage>
</organism>
<feature type="binding site" evidence="4">
    <location>
        <position position="132"/>
    </location>
    <ligand>
        <name>Mn(2+)</name>
        <dbReference type="ChEBI" id="CHEBI:29035"/>
        <label>1</label>
    </ligand>
</feature>
<evidence type="ECO:0000256" key="2">
    <source>
        <dbReference type="ARBA" id="ARBA00022723"/>
    </source>
</evidence>
<dbReference type="PANTHER" id="PTHR11358">
    <property type="entry name" value="ARGINASE/AGMATINASE"/>
    <property type="match status" value="1"/>
</dbReference>
<dbReference type="GO" id="GO:0008783">
    <property type="term" value="F:agmatinase activity"/>
    <property type="evidence" value="ECO:0007669"/>
    <property type="project" value="UniProtKB-EC"/>
</dbReference>
<dbReference type="GO" id="GO:0046872">
    <property type="term" value="F:metal ion binding"/>
    <property type="evidence" value="ECO:0007669"/>
    <property type="project" value="UniProtKB-KW"/>
</dbReference>
<feature type="binding site" evidence="4">
    <location>
        <position position="130"/>
    </location>
    <ligand>
        <name>Mn(2+)</name>
        <dbReference type="ChEBI" id="CHEBI:29035"/>
        <label>1</label>
    </ligand>
</feature>
<dbReference type="InterPro" id="IPR006035">
    <property type="entry name" value="Ureohydrolase"/>
</dbReference>
<dbReference type="InterPro" id="IPR023696">
    <property type="entry name" value="Ureohydrolase_dom_sf"/>
</dbReference>
<dbReference type="SUPFAM" id="SSF52768">
    <property type="entry name" value="Arginase/deacetylase"/>
    <property type="match status" value="1"/>
</dbReference>
<dbReference type="Proteomes" id="UP000807825">
    <property type="component" value="Unassembled WGS sequence"/>
</dbReference>
<comment type="caution">
    <text evidence="5">The sequence shown here is derived from an EMBL/GenBank/DDBJ whole genome shotgun (WGS) entry which is preliminary data.</text>
</comment>
<evidence type="ECO:0000256" key="4">
    <source>
        <dbReference type="PIRSR" id="PIRSR036979-1"/>
    </source>
</evidence>
<accession>A0A9D6Z298</accession>
<protein>
    <submittedName>
        <fullName evidence="5">Agmatinase</fullName>
        <ecNumber evidence="5">3.5.3.11</ecNumber>
    </submittedName>
</protein>
<comment type="similarity">
    <text evidence="1">Belongs to the arginase family. Agmatinase subfamily.</text>
</comment>
<feature type="binding site" evidence="4">
    <location>
        <position position="107"/>
    </location>
    <ligand>
        <name>Mn(2+)</name>
        <dbReference type="ChEBI" id="CHEBI:29035"/>
        <label>1</label>
    </ligand>
</feature>
<reference evidence="5" key="1">
    <citation type="submission" date="2020-07" db="EMBL/GenBank/DDBJ databases">
        <title>Huge and variable diversity of episymbiotic CPR bacteria and DPANN archaea in groundwater ecosystems.</title>
        <authorList>
            <person name="He C.Y."/>
            <person name="Keren R."/>
            <person name="Whittaker M."/>
            <person name="Farag I.F."/>
            <person name="Doudna J."/>
            <person name="Cate J.H.D."/>
            <person name="Banfield J.F."/>
        </authorList>
    </citation>
    <scope>NUCLEOTIDE SEQUENCE</scope>
    <source>
        <strain evidence="5">NC_groundwater_1664_Pr3_B-0.1um_52_9</strain>
    </source>
</reference>
<name>A0A9D6Z298_9BACT</name>
<dbReference type="PIRSF" id="PIRSF036979">
    <property type="entry name" value="Arginase"/>
    <property type="match status" value="1"/>
</dbReference>
<feature type="binding site" evidence="4">
    <location>
        <position position="211"/>
    </location>
    <ligand>
        <name>Mn(2+)</name>
        <dbReference type="ChEBI" id="CHEBI:29035"/>
        <label>1</label>
    </ligand>
</feature>
<feature type="binding site" evidence="4">
    <location>
        <position position="209"/>
    </location>
    <ligand>
        <name>Mn(2+)</name>
        <dbReference type="ChEBI" id="CHEBI:29035"/>
        <label>1</label>
    </ligand>
</feature>
<dbReference type="GO" id="GO:0033389">
    <property type="term" value="P:putrescine biosynthetic process from arginine, via agmatine"/>
    <property type="evidence" value="ECO:0007669"/>
    <property type="project" value="TreeGrafter"/>
</dbReference>
<evidence type="ECO:0000256" key="3">
    <source>
        <dbReference type="ARBA" id="ARBA00022801"/>
    </source>
</evidence>
<keyword evidence="3 5" id="KW-0378">Hydrolase</keyword>
<evidence type="ECO:0000256" key="1">
    <source>
        <dbReference type="ARBA" id="ARBA00009227"/>
    </source>
</evidence>
<evidence type="ECO:0000313" key="5">
    <source>
        <dbReference type="EMBL" id="MBI5248397.1"/>
    </source>
</evidence>
<dbReference type="AlphaFoldDB" id="A0A9D6Z298"/>
<comment type="cofactor">
    <cofactor evidence="4">
        <name>Mn(2+)</name>
        <dbReference type="ChEBI" id="CHEBI:29035"/>
    </cofactor>
    <text evidence="4">Binds 2 manganese ions per subunit.</text>
</comment>
<keyword evidence="4" id="KW-0464">Manganese</keyword>
<feature type="binding site" evidence="4">
    <location>
        <position position="134"/>
    </location>
    <ligand>
        <name>Mn(2+)</name>
        <dbReference type="ChEBI" id="CHEBI:29035"/>
        <label>1</label>
    </ligand>
</feature>
<dbReference type="CDD" id="cd11593">
    <property type="entry name" value="Agmatinase-like_2"/>
    <property type="match status" value="1"/>
</dbReference>